<dbReference type="InterPro" id="IPR011990">
    <property type="entry name" value="TPR-like_helical_dom_sf"/>
</dbReference>
<dbReference type="SUPFAM" id="SSF48452">
    <property type="entry name" value="TPR-like"/>
    <property type="match status" value="2"/>
</dbReference>
<dbReference type="InterPro" id="IPR019734">
    <property type="entry name" value="TPR_rpt"/>
</dbReference>
<comment type="caution">
    <text evidence="4">The sequence shown here is derived from an EMBL/GenBank/DDBJ whole genome shotgun (WGS) entry which is preliminary data.</text>
</comment>
<name>A0A7J0BLM9_9BACT</name>
<evidence type="ECO:0000256" key="3">
    <source>
        <dbReference type="PROSITE-ProRule" id="PRU00339"/>
    </source>
</evidence>
<keyword evidence="1" id="KW-0677">Repeat</keyword>
<dbReference type="PANTHER" id="PTHR45586">
    <property type="entry name" value="TPR REPEAT-CONTAINING PROTEIN PA4667"/>
    <property type="match status" value="1"/>
</dbReference>
<dbReference type="Pfam" id="PF12895">
    <property type="entry name" value="ANAPC3"/>
    <property type="match status" value="1"/>
</dbReference>
<dbReference type="PROSITE" id="PS50005">
    <property type="entry name" value="TPR"/>
    <property type="match status" value="4"/>
</dbReference>
<keyword evidence="5" id="KW-1185">Reference proteome</keyword>
<dbReference type="Pfam" id="PF13181">
    <property type="entry name" value="TPR_8"/>
    <property type="match status" value="1"/>
</dbReference>
<gene>
    <name evidence="4" type="ORF">DSM101010T_25160</name>
</gene>
<proteinExistence type="predicted"/>
<dbReference type="PANTHER" id="PTHR45586:SF16">
    <property type="entry name" value="DOMAIN PROTEIN, PUTATIVE-RELATED"/>
    <property type="match status" value="1"/>
</dbReference>
<feature type="repeat" description="TPR" evidence="3">
    <location>
        <begin position="227"/>
        <end position="260"/>
    </location>
</feature>
<dbReference type="InterPro" id="IPR051012">
    <property type="entry name" value="CellSynth/LPSAsmb/PSIAsmb"/>
</dbReference>
<dbReference type="AlphaFoldDB" id="A0A7J0BLM9"/>
<accession>A0A7J0BLM9</accession>
<dbReference type="Proteomes" id="UP000503840">
    <property type="component" value="Unassembled WGS sequence"/>
</dbReference>
<feature type="repeat" description="TPR" evidence="3">
    <location>
        <begin position="531"/>
        <end position="564"/>
    </location>
</feature>
<dbReference type="Gene3D" id="1.25.40.10">
    <property type="entry name" value="Tetratricopeptide repeat domain"/>
    <property type="match status" value="3"/>
</dbReference>
<keyword evidence="2 3" id="KW-0802">TPR repeat</keyword>
<reference evidence="4 5" key="1">
    <citation type="submission" date="2020-05" db="EMBL/GenBank/DDBJ databases">
        <title>Draft genome sequence of Desulfovibrio sp. strain HN2T.</title>
        <authorList>
            <person name="Ueno A."/>
            <person name="Tamazawa S."/>
            <person name="Tamamura S."/>
            <person name="Murakami T."/>
            <person name="Kiyama T."/>
            <person name="Inomata H."/>
            <person name="Amano Y."/>
            <person name="Miyakawa K."/>
            <person name="Tamaki H."/>
            <person name="Naganuma T."/>
            <person name="Kaneko K."/>
        </authorList>
    </citation>
    <scope>NUCLEOTIDE SEQUENCE [LARGE SCALE GENOMIC DNA]</scope>
    <source>
        <strain evidence="4 5">HN2</strain>
    </source>
</reference>
<evidence type="ECO:0000313" key="5">
    <source>
        <dbReference type="Proteomes" id="UP000503840"/>
    </source>
</evidence>
<evidence type="ECO:0000256" key="2">
    <source>
        <dbReference type="ARBA" id="ARBA00022803"/>
    </source>
</evidence>
<feature type="repeat" description="TPR" evidence="3">
    <location>
        <begin position="193"/>
        <end position="226"/>
    </location>
</feature>
<evidence type="ECO:0000256" key="1">
    <source>
        <dbReference type="ARBA" id="ARBA00022737"/>
    </source>
</evidence>
<evidence type="ECO:0008006" key="6">
    <source>
        <dbReference type="Google" id="ProtNLM"/>
    </source>
</evidence>
<dbReference type="RefSeq" id="WP_174405771.1">
    <property type="nucleotide sequence ID" value="NZ_BLVO01000013.1"/>
</dbReference>
<dbReference type="SMART" id="SM00028">
    <property type="entry name" value="TPR"/>
    <property type="match status" value="10"/>
</dbReference>
<evidence type="ECO:0000313" key="4">
    <source>
        <dbReference type="EMBL" id="GFM34151.1"/>
    </source>
</evidence>
<sequence>MSSASSSKYRSKVRHSAGPLARAAVLIFACLFLGACAKQQPVAEPAKPAAYPMTPEAAKVYYYLVLNEAAKNNDLRMGTEAIRQLLNLSPSADVYVDAARFYTERKEVTLARDIAKRGLENYPDHFDLTMLLAETYLSEKRIDESVSLLKEYISKHPENGEARQQLGQLLLSNNLFQEAADLLRQKSSTRNDPVTRYYLARAYVQLKKLKDAQTELKKAVQTEPEFVEAWAELAYVYELMKDYVSAEKTYEHIIELGETGQEVWLRLITLNLKLNHPEKALSIAKEGPEDMSFSLQAATIFIDEGFPEQARELLIPLAEMSNPPAEVFFHLALIAFNNDKDLPGAISLLENIPDHDRLWSKSIRFRTHMLFELKRYDEAVTLLEQGIKADPADREFWDMLIDLQASLKHFDEAHAALDKALKRWPNDTELLFTRGSVYDLAGERDKALEVMEEVISHDPEHPEALNYVGYSLADKGQDLDRALVLIESALKQEPEKAFMVDSLAWVHFKLGNLEQAWEAINRTIELGAKDPIIWEHYGDIAKAMGRKSDARKGYREALKLDPKNADELKKKLRGI</sequence>
<dbReference type="EMBL" id="BLVO01000013">
    <property type="protein sequence ID" value="GFM34151.1"/>
    <property type="molecule type" value="Genomic_DNA"/>
</dbReference>
<dbReference type="Pfam" id="PF14559">
    <property type="entry name" value="TPR_19"/>
    <property type="match status" value="1"/>
</dbReference>
<dbReference type="Pfam" id="PF13432">
    <property type="entry name" value="TPR_16"/>
    <property type="match status" value="2"/>
</dbReference>
<feature type="repeat" description="TPR" evidence="3">
    <location>
        <begin position="428"/>
        <end position="461"/>
    </location>
</feature>
<organism evidence="4 5">
    <name type="scientific">Desulfovibrio subterraneus</name>
    <dbReference type="NCBI Taxonomy" id="2718620"/>
    <lineage>
        <taxon>Bacteria</taxon>
        <taxon>Pseudomonadati</taxon>
        <taxon>Thermodesulfobacteriota</taxon>
        <taxon>Desulfovibrionia</taxon>
        <taxon>Desulfovibrionales</taxon>
        <taxon>Desulfovibrionaceae</taxon>
        <taxon>Desulfovibrio</taxon>
    </lineage>
</organism>
<protein>
    <recommendedName>
        <fullName evidence="6">TPR domain protein</fullName>
    </recommendedName>
</protein>